<dbReference type="InterPro" id="IPR019734">
    <property type="entry name" value="TPR_rpt"/>
</dbReference>
<evidence type="ECO:0000256" key="2">
    <source>
        <dbReference type="ARBA" id="ARBA00023136"/>
    </source>
</evidence>
<dbReference type="Gene3D" id="1.25.40.10">
    <property type="entry name" value="Tetratricopeptide repeat domain"/>
    <property type="match status" value="1"/>
</dbReference>
<organism evidence="10 11">
    <name type="scientific">Nitrosospira lacus</name>
    <dbReference type="NCBI Taxonomy" id="1288494"/>
    <lineage>
        <taxon>Bacteria</taxon>
        <taxon>Pseudomonadati</taxon>
        <taxon>Pseudomonadota</taxon>
        <taxon>Betaproteobacteria</taxon>
        <taxon>Nitrosomonadales</taxon>
        <taxon>Nitrosomonadaceae</taxon>
        <taxon>Nitrosospira</taxon>
    </lineage>
</organism>
<feature type="chain" id="PRO_5010892869" description="Outer membrane protein assembly factor BamD" evidence="8">
    <location>
        <begin position="21"/>
        <end position="268"/>
    </location>
</feature>
<dbReference type="GO" id="GO:0043165">
    <property type="term" value="P:Gram-negative-bacterium-type cell outer membrane assembly"/>
    <property type="evidence" value="ECO:0007669"/>
    <property type="project" value="UniProtKB-UniRule"/>
</dbReference>
<keyword evidence="2 6" id="KW-0472">Membrane</keyword>
<comment type="subcellular location">
    <subcellularLocation>
        <location evidence="6">Cell outer membrane</location>
        <topology evidence="6">Lipid-anchor</topology>
    </subcellularLocation>
</comment>
<accession>A0A1W6SS47</accession>
<feature type="signal peptide" evidence="8">
    <location>
        <begin position="1"/>
        <end position="20"/>
    </location>
</feature>
<dbReference type="EMBL" id="CP021106">
    <property type="protein sequence ID" value="ARO88638.1"/>
    <property type="molecule type" value="Genomic_DNA"/>
</dbReference>
<dbReference type="eggNOG" id="COG4105">
    <property type="taxonomic scope" value="Bacteria"/>
</dbReference>
<evidence type="ECO:0000256" key="8">
    <source>
        <dbReference type="SAM" id="SignalP"/>
    </source>
</evidence>
<evidence type="ECO:0000256" key="5">
    <source>
        <dbReference type="ARBA" id="ARBA00023288"/>
    </source>
</evidence>
<dbReference type="InterPro" id="IPR017689">
    <property type="entry name" value="BamD"/>
</dbReference>
<evidence type="ECO:0000256" key="7">
    <source>
        <dbReference type="PROSITE-ProRule" id="PRU00339"/>
    </source>
</evidence>
<gene>
    <name evidence="6" type="primary">bamD</name>
    <name evidence="10" type="ORF">EBAPG3_013140</name>
</gene>
<dbReference type="SUPFAM" id="SSF48452">
    <property type="entry name" value="TPR-like"/>
    <property type="match status" value="1"/>
</dbReference>
<dbReference type="RefSeq" id="WP_004179399.1">
    <property type="nucleotide sequence ID" value="NZ_CP021106.3"/>
</dbReference>
<evidence type="ECO:0000256" key="3">
    <source>
        <dbReference type="ARBA" id="ARBA00023139"/>
    </source>
</evidence>
<reference evidence="10 11" key="1">
    <citation type="journal article" date="2015" name="Int. J. Syst. Evol. Microbiol.">
        <title>Nitrosospira lacus sp. nov., a psychrotolerant, ammonia-oxidizing bacterium from sandy lake sediment.</title>
        <authorList>
            <person name="Urakawa H."/>
            <person name="Garcia J.C."/>
            <person name="Nielsen J.L."/>
            <person name="Le V.Q."/>
            <person name="Kozlowski J.A."/>
            <person name="Stein L.Y."/>
            <person name="Lim C.K."/>
            <person name="Pommerening-Roser A."/>
            <person name="Martens-Habbena W."/>
            <person name="Stahl D.A."/>
            <person name="Klotz M.G."/>
        </authorList>
    </citation>
    <scope>NUCLEOTIDE SEQUENCE [LARGE SCALE GENOMIC DNA]</scope>
    <source>
        <strain evidence="10 11">APG3</strain>
    </source>
</reference>
<dbReference type="Proteomes" id="UP000012179">
    <property type="component" value="Chromosome"/>
</dbReference>
<feature type="domain" description="Outer membrane lipoprotein BamD-like" evidence="9">
    <location>
        <begin position="32"/>
        <end position="240"/>
    </location>
</feature>
<proteinExistence type="inferred from homology"/>
<keyword evidence="3 6" id="KW-0564">Palmitate</keyword>
<comment type="similarity">
    <text evidence="6">Belongs to the BamD family.</text>
</comment>
<dbReference type="GO" id="GO:1990063">
    <property type="term" value="C:Bam protein complex"/>
    <property type="evidence" value="ECO:0007669"/>
    <property type="project" value="TreeGrafter"/>
</dbReference>
<keyword evidence="1 6" id="KW-0732">Signal</keyword>
<dbReference type="AlphaFoldDB" id="A0A1W6SS47"/>
<dbReference type="GO" id="GO:0051205">
    <property type="term" value="P:protein insertion into membrane"/>
    <property type="evidence" value="ECO:0007669"/>
    <property type="project" value="UniProtKB-UniRule"/>
</dbReference>
<evidence type="ECO:0000256" key="6">
    <source>
        <dbReference type="HAMAP-Rule" id="MF_00922"/>
    </source>
</evidence>
<evidence type="ECO:0000256" key="4">
    <source>
        <dbReference type="ARBA" id="ARBA00023237"/>
    </source>
</evidence>
<evidence type="ECO:0000256" key="1">
    <source>
        <dbReference type="ARBA" id="ARBA00022729"/>
    </source>
</evidence>
<dbReference type="HAMAP" id="MF_00922">
    <property type="entry name" value="OM_assembly_BamD"/>
    <property type="match status" value="1"/>
</dbReference>
<dbReference type="InterPro" id="IPR011990">
    <property type="entry name" value="TPR-like_helical_dom_sf"/>
</dbReference>
<comment type="function">
    <text evidence="6">Part of the outer membrane protein assembly complex, which is involved in assembly and insertion of beta-barrel proteins into the outer membrane.</text>
</comment>
<sequence length="268" mass="30409">MSRSVALFLVLLLSACGLLPKQSSLEDSKNWSASKFYSEAKSEMSSGNYSAAIKLFEQLEARYPYGRYAQQAQLEIGYAHYKDGEQATAIAAADRFIKLHPNHANVDYAYYLKGLANFNDDLGLMGIVSEKILGQDMSERDPKASRESFENFRELVTRFPDSKYTPDAVQRMKHLVNVVALNEVQVARYYMRRGGYVAALNRAQFTLKEYPQTPATEEALFIMIKAYDALGMTDLRDDAARVMTKNFPNSRFFPDSTAASGDSWWKFW</sequence>
<evidence type="ECO:0000313" key="10">
    <source>
        <dbReference type="EMBL" id="ARO88638.1"/>
    </source>
</evidence>
<feature type="repeat" description="TPR" evidence="7">
    <location>
        <begin position="70"/>
        <end position="103"/>
    </location>
</feature>
<protein>
    <recommendedName>
        <fullName evidence="6">Outer membrane protein assembly factor BamD</fullName>
    </recommendedName>
</protein>
<comment type="subunit">
    <text evidence="6">Part of the Bam complex.</text>
</comment>
<evidence type="ECO:0000259" key="9">
    <source>
        <dbReference type="Pfam" id="PF13525"/>
    </source>
</evidence>
<dbReference type="KEGG" id="nlc:EBAPG3_013140"/>
<dbReference type="Pfam" id="PF13525">
    <property type="entry name" value="YfiO"/>
    <property type="match status" value="1"/>
</dbReference>
<dbReference type="PROSITE" id="PS51257">
    <property type="entry name" value="PROKAR_LIPOPROTEIN"/>
    <property type="match status" value="1"/>
</dbReference>
<keyword evidence="4 6" id="KW-0998">Cell outer membrane</keyword>
<keyword evidence="5 6" id="KW-0449">Lipoprotein</keyword>
<dbReference type="InterPro" id="IPR039565">
    <property type="entry name" value="BamD-like"/>
</dbReference>
<keyword evidence="7" id="KW-0802">TPR repeat</keyword>
<evidence type="ECO:0000313" key="11">
    <source>
        <dbReference type="Proteomes" id="UP000012179"/>
    </source>
</evidence>
<dbReference type="PANTHER" id="PTHR37423">
    <property type="entry name" value="SOLUBLE LYTIC MUREIN TRANSGLYCOSYLASE-RELATED"/>
    <property type="match status" value="1"/>
</dbReference>
<dbReference type="NCBIfam" id="TIGR03302">
    <property type="entry name" value="OM_YfiO"/>
    <property type="match status" value="1"/>
</dbReference>
<dbReference type="PROSITE" id="PS50005">
    <property type="entry name" value="TPR"/>
    <property type="match status" value="1"/>
</dbReference>
<dbReference type="PANTHER" id="PTHR37423:SF1">
    <property type="entry name" value="OUTER MEMBRANE PROTEIN ASSEMBLY FACTOR BAMD"/>
    <property type="match status" value="1"/>
</dbReference>
<name>A0A1W6SS47_9PROT</name>
<keyword evidence="11" id="KW-1185">Reference proteome</keyword>
<dbReference type="CDD" id="cd15830">
    <property type="entry name" value="BamD"/>
    <property type="match status" value="1"/>
</dbReference>
<dbReference type="OrthoDB" id="9779191at2"/>